<evidence type="ECO:0000256" key="1">
    <source>
        <dbReference type="SAM" id="Coils"/>
    </source>
</evidence>
<keyword evidence="1" id="KW-0175">Coiled coil</keyword>
<feature type="compositionally biased region" description="Polar residues" evidence="2">
    <location>
        <begin position="464"/>
        <end position="474"/>
    </location>
</feature>
<name>A0ABD0X3L3_UMBPY</name>
<proteinExistence type="predicted"/>
<feature type="compositionally biased region" description="Basic and acidic residues" evidence="2">
    <location>
        <begin position="95"/>
        <end position="108"/>
    </location>
</feature>
<feature type="region of interest" description="Disordered" evidence="2">
    <location>
        <begin position="346"/>
        <end position="374"/>
    </location>
</feature>
<accession>A0ABD0X3L3</accession>
<sequence>MTSRLEELQNEQCLLQEDGRLSRERLMSQVSALQGEKELLLEEVRKKERETGSLREEMSRERREQEKTRASLRRMVAELKETQETTVALTRSRQRSKEAAQEKEEDNQKMRAGLKTAMQEMATLKQLLEDSLGEGERLRNLLQERKEEVQRNRGESVRATRAEVEELRRRTRELEHERKEVERTLRAREEELEEALREKKRLKEELGEKEAELTTAKVRMDVLLEQRSEFSSLAASKGQEVTLLQEVIREVERLRHEEEVEVPLRGTAVGFSTPRIKEMQGELELMKKRLKEGERKEDSLKLVEQEALSRGANITDMLKEHELEQEREENEKLELEILENEVRKEMDGQRSLKESGEWRDKMESRGGAHSPELENEAEVVAMRDRVASLLLEKEDSVRLLRLREADVHTLTARLEQLGRDRERIRAALEKCEAALIGYQDRARRQEDVSRGRSSQVTDEAEHQLGQNRDGSTASEPDYGFQERLLALQRTVARLELDQKELQRRNSHLEQRCDRLRAERKRLREMLTQDSRGLVGLETEEIEDLRNQVKDLEHQLQVLRLSQALDHQERAEFIERSSRNNQWLVSLRQDLTDSLSVVSQQPVPSVLESETHRLDQSAREEELRLSLSHS</sequence>
<keyword evidence="4" id="KW-1185">Reference proteome</keyword>
<evidence type="ECO:0000313" key="3">
    <source>
        <dbReference type="EMBL" id="KAL0985669.1"/>
    </source>
</evidence>
<protein>
    <submittedName>
        <fullName evidence="3">Uncharacterized protein</fullName>
    </submittedName>
</protein>
<feature type="region of interest" description="Disordered" evidence="2">
    <location>
        <begin position="607"/>
        <end position="629"/>
    </location>
</feature>
<evidence type="ECO:0000313" key="4">
    <source>
        <dbReference type="Proteomes" id="UP001557470"/>
    </source>
</evidence>
<dbReference type="EMBL" id="JAGEUA010000004">
    <property type="protein sequence ID" value="KAL0985669.1"/>
    <property type="molecule type" value="Genomic_DNA"/>
</dbReference>
<feature type="region of interest" description="Disordered" evidence="2">
    <location>
        <begin position="46"/>
        <end position="70"/>
    </location>
</feature>
<dbReference type="AlphaFoldDB" id="A0ABD0X3L3"/>
<evidence type="ECO:0000256" key="2">
    <source>
        <dbReference type="SAM" id="MobiDB-lite"/>
    </source>
</evidence>
<feature type="compositionally biased region" description="Basic and acidic residues" evidence="2">
    <location>
        <begin position="346"/>
        <end position="366"/>
    </location>
</feature>
<organism evidence="3 4">
    <name type="scientific">Umbra pygmaea</name>
    <name type="common">Eastern mudminnow</name>
    <dbReference type="NCBI Taxonomy" id="75934"/>
    <lineage>
        <taxon>Eukaryota</taxon>
        <taxon>Metazoa</taxon>
        <taxon>Chordata</taxon>
        <taxon>Craniata</taxon>
        <taxon>Vertebrata</taxon>
        <taxon>Euteleostomi</taxon>
        <taxon>Actinopterygii</taxon>
        <taxon>Neopterygii</taxon>
        <taxon>Teleostei</taxon>
        <taxon>Protacanthopterygii</taxon>
        <taxon>Esociformes</taxon>
        <taxon>Umbridae</taxon>
        <taxon>Umbra</taxon>
    </lineage>
</organism>
<feature type="region of interest" description="Disordered" evidence="2">
    <location>
        <begin position="442"/>
        <end position="476"/>
    </location>
</feature>
<gene>
    <name evidence="3" type="ORF">UPYG_G00160270</name>
</gene>
<feature type="region of interest" description="Disordered" evidence="2">
    <location>
        <begin position="83"/>
        <end position="108"/>
    </location>
</feature>
<feature type="coiled-coil region" evidence="1">
    <location>
        <begin position="276"/>
        <end position="345"/>
    </location>
</feature>
<dbReference type="Proteomes" id="UP001557470">
    <property type="component" value="Unassembled WGS sequence"/>
</dbReference>
<reference evidence="3 4" key="1">
    <citation type="submission" date="2024-06" db="EMBL/GenBank/DDBJ databases">
        <authorList>
            <person name="Pan Q."/>
            <person name="Wen M."/>
            <person name="Jouanno E."/>
            <person name="Zahm M."/>
            <person name="Klopp C."/>
            <person name="Cabau C."/>
            <person name="Louis A."/>
            <person name="Berthelot C."/>
            <person name="Parey E."/>
            <person name="Roest Crollius H."/>
            <person name="Montfort J."/>
            <person name="Robinson-Rechavi M."/>
            <person name="Bouchez O."/>
            <person name="Lampietro C."/>
            <person name="Lopez Roques C."/>
            <person name="Donnadieu C."/>
            <person name="Postlethwait J."/>
            <person name="Bobe J."/>
            <person name="Verreycken H."/>
            <person name="Guiguen Y."/>
        </authorList>
    </citation>
    <scope>NUCLEOTIDE SEQUENCE [LARGE SCALE GENOMIC DNA]</scope>
    <source>
        <strain evidence="3">Up_M1</strain>
        <tissue evidence="3">Testis</tissue>
    </source>
</reference>
<feature type="compositionally biased region" description="Basic and acidic residues" evidence="2">
    <location>
        <begin position="608"/>
        <end position="623"/>
    </location>
</feature>
<feature type="coiled-coil region" evidence="1">
    <location>
        <begin position="484"/>
        <end position="561"/>
    </location>
</feature>
<comment type="caution">
    <text evidence="3">The sequence shown here is derived from an EMBL/GenBank/DDBJ whole genome shotgun (WGS) entry which is preliminary data.</text>
</comment>